<proteinExistence type="predicted"/>
<dbReference type="Proteomes" id="UP001237988">
    <property type="component" value="Segment"/>
</dbReference>
<accession>A0AAF0LYF6</accession>
<dbReference type="EMBL" id="OQ749652">
    <property type="protein sequence ID" value="WIC39591.1"/>
    <property type="molecule type" value="Genomic_DNA"/>
</dbReference>
<sequence length="127" mass="14278">MAPFVFTDDISYDINPYNDYTPMNLGLVITPIDLMKENFEAVTGGLKYNDPPYYRFTSKNLIPDFSIDNYGVISGRASVANEQRTATIIVYDARGEQRSIEITIVGIISKLSFRPPNQLTIPSTFVN</sequence>
<evidence type="ECO:0000313" key="1">
    <source>
        <dbReference type="EMBL" id="WIC39591.1"/>
    </source>
</evidence>
<protein>
    <submittedName>
        <fullName evidence="1">Uncharacterized protein</fullName>
    </submittedName>
</protein>
<organism evidence="1 2">
    <name type="scientific">Phage Phass-1</name>
    <dbReference type="NCBI Taxonomy" id="3043662"/>
    <lineage>
        <taxon>Viruses</taxon>
        <taxon>Duplodnaviria</taxon>
        <taxon>Heunggongvirae</taxon>
        <taxon>Uroviricota</taxon>
        <taxon>Caudoviricetes</taxon>
        <taxon>Caudoviricetes code 15 clade</taxon>
    </lineage>
</organism>
<reference evidence="1" key="1">
    <citation type="submission" date="2023-04" db="EMBL/GenBank/DDBJ databases">
        <title>Bacteriophage Phass-1 Discovered in the Human Gut Virome - the Founding Member of the Proposed New Family Phassviridae.</title>
        <authorList>
            <person name="Tikunov A.Y."/>
            <person name="Morozova V.V."/>
            <person name="Chechushkov A.V."/>
            <person name="Tikunova N.V."/>
        </authorList>
    </citation>
    <scope>NUCLEOTIDE SEQUENCE</scope>
</reference>
<name>A0AAF0LYF6_9CAUD</name>
<evidence type="ECO:0000313" key="2">
    <source>
        <dbReference type="Proteomes" id="UP001237988"/>
    </source>
</evidence>